<evidence type="ECO:0000313" key="2">
    <source>
        <dbReference type="Proteomes" id="UP000296049"/>
    </source>
</evidence>
<sequence>MDYRYSLPNAERSLQIAEDPWMTDVIYDLSGIDQTSGIKLCTDSSVSKESSKHFLKLFNISLLHTQKIVLFQKREVPEELVLLPFEFAKQTMGFGRLEKILPLSPFPSSLLILDRKQQQQKTKTTTTKKNHYAAICLSNSQIKRRAKQRTPTGEVCALESQTSEFRGRAAQHHVPPALFVYCANVKPQLSVQITCSVDSLSWVINALARSYLYGDVIAAMRKIFSEWFLNTCCSKRSLRLQPDAASRFVEPGEYKSLIIAKSDHGTSSSCILLMWTAPKTARRCRTEALWGRQEKAGFILESEQDFLVWARALVGAVLTSTHMWRSWFARMSSFPHRRANGKSSKPFRENLAWLKSMAGLPHASAESSLGSCPQAVTTVMQKNGLADEKWGGRSWRRFLGDDGGEVAVMIMRRQKSSEQGGGST</sequence>
<reference evidence="2" key="1">
    <citation type="journal article" date="2013" name="Nat. Genet.">
        <title>The duck genome and transcriptome provide insight into an avian influenza virus reservoir species.</title>
        <authorList>
            <person name="Huang Y."/>
            <person name="Li Y."/>
            <person name="Burt D.W."/>
            <person name="Chen H."/>
            <person name="Zhang Y."/>
            <person name="Qian W."/>
            <person name="Kim H."/>
            <person name="Gan S."/>
            <person name="Zhao Y."/>
            <person name="Li J."/>
            <person name="Yi K."/>
            <person name="Feng H."/>
            <person name="Zhu P."/>
            <person name="Li B."/>
            <person name="Liu Q."/>
            <person name="Fairley S."/>
            <person name="Magor K.E."/>
            <person name="Du Z."/>
            <person name="Hu X."/>
            <person name="Goodman L."/>
            <person name="Tafer H."/>
            <person name="Vignal A."/>
            <person name="Lee T."/>
            <person name="Kim K.W."/>
            <person name="Sheng Z."/>
            <person name="An Y."/>
            <person name="Searle S."/>
            <person name="Herrero J."/>
            <person name="Groenen M.A."/>
            <person name="Crooijmans R.P."/>
            <person name="Faraut T."/>
            <person name="Cai Q."/>
            <person name="Webster R.G."/>
            <person name="Aldridge J.R."/>
            <person name="Warren W.C."/>
            <person name="Bartschat S."/>
            <person name="Kehr S."/>
            <person name="Marz M."/>
            <person name="Stadler P.F."/>
            <person name="Smith J."/>
            <person name="Kraus R.H."/>
            <person name="Zhao Y."/>
            <person name="Ren L."/>
            <person name="Fei J."/>
            <person name="Morisson M."/>
            <person name="Kaiser P."/>
            <person name="Griffin D.K."/>
            <person name="Rao M."/>
            <person name="Pitel F."/>
            <person name="Wang J."/>
            <person name="Li N."/>
        </authorList>
    </citation>
    <scope>NUCLEOTIDE SEQUENCE [LARGE SCALE GENOMIC DNA]</scope>
</reference>
<dbReference type="AlphaFoldDB" id="R0L7Y4"/>
<keyword evidence="2" id="KW-1185">Reference proteome</keyword>
<accession>R0L7Y4</accession>
<name>R0L7Y4_ANAPL</name>
<dbReference type="EMBL" id="KB743053">
    <property type="protein sequence ID" value="EOB01729.1"/>
    <property type="molecule type" value="Genomic_DNA"/>
</dbReference>
<dbReference type="Proteomes" id="UP000296049">
    <property type="component" value="Unassembled WGS sequence"/>
</dbReference>
<protein>
    <submittedName>
        <fullName evidence="1">Uncharacterized protein</fullName>
    </submittedName>
</protein>
<evidence type="ECO:0000313" key="1">
    <source>
        <dbReference type="EMBL" id="EOB01729.1"/>
    </source>
</evidence>
<gene>
    <name evidence="1" type="ORF">Anapl_16588</name>
</gene>
<organism evidence="1 2">
    <name type="scientific">Anas platyrhynchos</name>
    <name type="common">Mallard</name>
    <name type="synonym">Anas boschas</name>
    <dbReference type="NCBI Taxonomy" id="8839"/>
    <lineage>
        <taxon>Eukaryota</taxon>
        <taxon>Metazoa</taxon>
        <taxon>Chordata</taxon>
        <taxon>Craniata</taxon>
        <taxon>Vertebrata</taxon>
        <taxon>Euteleostomi</taxon>
        <taxon>Archelosauria</taxon>
        <taxon>Archosauria</taxon>
        <taxon>Dinosauria</taxon>
        <taxon>Saurischia</taxon>
        <taxon>Theropoda</taxon>
        <taxon>Coelurosauria</taxon>
        <taxon>Aves</taxon>
        <taxon>Neognathae</taxon>
        <taxon>Galloanserae</taxon>
        <taxon>Anseriformes</taxon>
        <taxon>Anatidae</taxon>
        <taxon>Anatinae</taxon>
        <taxon>Anas</taxon>
    </lineage>
</organism>
<proteinExistence type="predicted"/>